<evidence type="ECO:0000313" key="2">
    <source>
        <dbReference type="EMBL" id="VDD77416.1"/>
    </source>
</evidence>
<feature type="region of interest" description="Disordered" evidence="1">
    <location>
        <begin position="142"/>
        <end position="174"/>
    </location>
</feature>
<protein>
    <submittedName>
        <fullName evidence="2">Uncharacterized protein</fullName>
    </submittedName>
</protein>
<reference evidence="2 3" key="1">
    <citation type="submission" date="2018-10" db="EMBL/GenBank/DDBJ databases">
        <authorList>
            <consortium name="Pathogen Informatics"/>
        </authorList>
    </citation>
    <scope>NUCLEOTIDE SEQUENCE [LARGE SCALE GENOMIC DNA]</scope>
</reference>
<sequence length="467" mass="51984">MGQTQARGDKVAAQPDINKRPRHVDANSNANRENTKASTSPKHNPAEFDFLELFGDEVRVLSGLANLETELLSGKVVAVDKDDLVCLLKQESQRLSEEVKKSLQCSHQSPKLFAEKADRRSATSTEDLRIITKLLLRLQNLETPSDNGAPLSPEDRRVNGPDPGFGDGPFNSQTLTRINTSQAEAKAANPGGSPEFSECVSKKKMIEEFLKDVETFKTNGDQEGSLSGQNADATTDFSDVEDKRQVIHFSCTRALHHVPPPKSTVSHLRRNKMSLHLFGTSRLHEELKLQQNSIRKSLIEQQRQSQSPPSNRLPYYPVQYKFWAPIDETLFKCFNDQTDRRIISICRRSQCQIHLLAAVRKNANGIAVQQISVQAPSLGALERCCSILDDVFPRFNASISLRGHGTIMRSASESEIGKSGANAGDSAFRENCHRTATHRLPRSDDDHKGLINYIISQMDGQRAAEDF</sequence>
<dbReference type="AlphaFoldDB" id="A0A158QTN0"/>
<accession>A0A158QTN0</accession>
<feature type="region of interest" description="Disordered" evidence="1">
    <location>
        <begin position="1"/>
        <end position="44"/>
    </location>
</feature>
<feature type="compositionally biased region" description="Polar residues" evidence="1">
    <location>
        <begin position="26"/>
        <end position="42"/>
    </location>
</feature>
<evidence type="ECO:0000256" key="1">
    <source>
        <dbReference type="SAM" id="MobiDB-lite"/>
    </source>
</evidence>
<organism evidence="2 3">
    <name type="scientific">Mesocestoides corti</name>
    <name type="common">Flatworm</name>
    <dbReference type="NCBI Taxonomy" id="53468"/>
    <lineage>
        <taxon>Eukaryota</taxon>
        <taxon>Metazoa</taxon>
        <taxon>Spiralia</taxon>
        <taxon>Lophotrochozoa</taxon>
        <taxon>Platyhelminthes</taxon>
        <taxon>Cestoda</taxon>
        <taxon>Eucestoda</taxon>
        <taxon>Cyclophyllidea</taxon>
        <taxon>Mesocestoididae</taxon>
        <taxon>Mesocestoides</taxon>
    </lineage>
</organism>
<evidence type="ECO:0000313" key="3">
    <source>
        <dbReference type="Proteomes" id="UP000267029"/>
    </source>
</evidence>
<dbReference type="OrthoDB" id="6243903at2759"/>
<feature type="compositionally biased region" description="Low complexity" evidence="1">
    <location>
        <begin position="160"/>
        <end position="170"/>
    </location>
</feature>
<dbReference type="Proteomes" id="UP000267029">
    <property type="component" value="Unassembled WGS sequence"/>
</dbReference>
<name>A0A158QTN0_MESCO</name>
<proteinExistence type="predicted"/>
<gene>
    <name evidence="2" type="ORF">MCOS_LOCUS3419</name>
</gene>
<dbReference type="EMBL" id="UXSR01000771">
    <property type="protein sequence ID" value="VDD77416.1"/>
    <property type="molecule type" value="Genomic_DNA"/>
</dbReference>
<keyword evidence="3" id="KW-1185">Reference proteome</keyword>